<dbReference type="PANTHER" id="PTHR43311:SF2">
    <property type="entry name" value="GLUTAMATE--TRNA LIGASE, MITOCHONDRIAL-RELATED"/>
    <property type="match status" value="1"/>
</dbReference>
<evidence type="ECO:0000313" key="13">
    <source>
        <dbReference type="Proteomes" id="UP001189429"/>
    </source>
</evidence>
<evidence type="ECO:0000256" key="1">
    <source>
        <dbReference type="ARBA" id="ARBA00007894"/>
    </source>
</evidence>
<dbReference type="InterPro" id="IPR001412">
    <property type="entry name" value="aa-tRNA-synth_I_CS"/>
</dbReference>
<evidence type="ECO:0000256" key="6">
    <source>
        <dbReference type="ARBA" id="ARBA00022917"/>
    </source>
</evidence>
<dbReference type="EC" id="6.1.1.17" evidence="2"/>
<evidence type="ECO:0000256" key="9">
    <source>
        <dbReference type="RuleBase" id="RU363037"/>
    </source>
</evidence>
<keyword evidence="6 9" id="KW-0648">Protein biosynthesis</keyword>
<protein>
    <recommendedName>
        <fullName evidence="2">glutamate--tRNA ligase</fullName>
        <ecNumber evidence="2">6.1.1.17</ecNumber>
    </recommendedName>
    <alternativeName>
        <fullName evidence="8">Glutamyl-tRNA synthetase</fullName>
    </alternativeName>
</protein>
<comment type="similarity">
    <text evidence="1">Belongs to the class-I aminoacyl-tRNA synthetase family. Glutamate--tRNA ligase type 1 subfamily.</text>
</comment>
<dbReference type="InterPro" id="IPR000924">
    <property type="entry name" value="Glu/Gln-tRNA-synth"/>
</dbReference>
<dbReference type="InterPro" id="IPR033910">
    <property type="entry name" value="GluRS_core"/>
</dbReference>
<dbReference type="Gene3D" id="3.40.50.620">
    <property type="entry name" value="HUPs"/>
    <property type="match status" value="1"/>
</dbReference>
<keyword evidence="7 9" id="KW-0030">Aminoacyl-tRNA synthetase</keyword>
<dbReference type="InterPro" id="IPR008925">
    <property type="entry name" value="aa_tRNA-synth_I_cd-bd_sf"/>
</dbReference>
<evidence type="ECO:0000256" key="4">
    <source>
        <dbReference type="ARBA" id="ARBA00022741"/>
    </source>
</evidence>
<feature type="compositionally biased region" description="Low complexity" evidence="10">
    <location>
        <begin position="16"/>
        <end position="36"/>
    </location>
</feature>
<dbReference type="SUPFAM" id="SSF48163">
    <property type="entry name" value="An anticodon-binding domain of class I aminoacyl-tRNA synthetases"/>
    <property type="match status" value="1"/>
</dbReference>
<accession>A0ABN9TNV8</accession>
<dbReference type="InterPro" id="IPR020058">
    <property type="entry name" value="Glu/Gln-tRNA-synth_Ib_cat-dom"/>
</dbReference>
<dbReference type="InterPro" id="IPR004527">
    <property type="entry name" value="Glu-tRNA-ligase_bac/mito"/>
</dbReference>
<dbReference type="Pfam" id="PF00749">
    <property type="entry name" value="tRNA-synt_1c"/>
    <property type="match status" value="1"/>
</dbReference>
<keyword evidence="13" id="KW-1185">Reference proteome</keyword>
<reference evidence="12" key="1">
    <citation type="submission" date="2023-10" db="EMBL/GenBank/DDBJ databases">
        <authorList>
            <person name="Chen Y."/>
            <person name="Shah S."/>
            <person name="Dougan E. K."/>
            <person name="Thang M."/>
            <person name="Chan C."/>
        </authorList>
    </citation>
    <scope>NUCLEOTIDE SEQUENCE [LARGE SCALE GENOMIC DNA]</scope>
</reference>
<dbReference type="PANTHER" id="PTHR43311">
    <property type="entry name" value="GLUTAMATE--TRNA LIGASE"/>
    <property type="match status" value="1"/>
</dbReference>
<feature type="domain" description="Glutamyl/glutaminyl-tRNA synthetase class Ib catalytic" evidence="11">
    <location>
        <begin position="39"/>
        <end position="343"/>
    </location>
</feature>
<dbReference type="CDD" id="cd00808">
    <property type="entry name" value="GluRS_core"/>
    <property type="match status" value="1"/>
</dbReference>
<dbReference type="EMBL" id="CAUYUJ010014928">
    <property type="protein sequence ID" value="CAK0847770.1"/>
    <property type="molecule type" value="Genomic_DNA"/>
</dbReference>
<keyword evidence="4 9" id="KW-0547">Nucleotide-binding</keyword>
<evidence type="ECO:0000256" key="2">
    <source>
        <dbReference type="ARBA" id="ARBA00012835"/>
    </source>
</evidence>
<dbReference type="PRINTS" id="PR00987">
    <property type="entry name" value="TRNASYNTHGLU"/>
</dbReference>
<feature type="compositionally biased region" description="Polar residues" evidence="10">
    <location>
        <begin position="431"/>
        <end position="441"/>
    </location>
</feature>
<evidence type="ECO:0000256" key="10">
    <source>
        <dbReference type="SAM" id="MobiDB-lite"/>
    </source>
</evidence>
<feature type="region of interest" description="Disordered" evidence="10">
    <location>
        <begin position="16"/>
        <end position="39"/>
    </location>
</feature>
<evidence type="ECO:0000313" key="12">
    <source>
        <dbReference type="EMBL" id="CAK0847770.1"/>
    </source>
</evidence>
<name>A0ABN9TNV8_9DINO</name>
<dbReference type="HAMAP" id="MF_00022">
    <property type="entry name" value="Glu_tRNA_synth_type1"/>
    <property type="match status" value="1"/>
</dbReference>
<dbReference type="Proteomes" id="UP001189429">
    <property type="component" value="Unassembled WGS sequence"/>
</dbReference>
<evidence type="ECO:0000256" key="8">
    <source>
        <dbReference type="ARBA" id="ARBA00030865"/>
    </source>
</evidence>
<evidence type="ECO:0000256" key="7">
    <source>
        <dbReference type="ARBA" id="ARBA00023146"/>
    </source>
</evidence>
<keyword evidence="3 9" id="KW-0436">Ligase</keyword>
<dbReference type="SUPFAM" id="SSF52374">
    <property type="entry name" value="Nucleotidylyl transferase"/>
    <property type="match status" value="1"/>
</dbReference>
<dbReference type="PROSITE" id="PS00178">
    <property type="entry name" value="AA_TRNA_LIGASE_I"/>
    <property type="match status" value="1"/>
</dbReference>
<evidence type="ECO:0000259" key="11">
    <source>
        <dbReference type="Pfam" id="PF00749"/>
    </source>
</evidence>
<organism evidence="12 13">
    <name type="scientific">Prorocentrum cordatum</name>
    <dbReference type="NCBI Taxonomy" id="2364126"/>
    <lineage>
        <taxon>Eukaryota</taxon>
        <taxon>Sar</taxon>
        <taxon>Alveolata</taxon>
        <taxon>Dinophyceae</taxon>
        <taxon>Prorocentrales</taxon>
        <taxon>Prorocentraceae</taxon>
        <taxon>Prorocentrum</taxon>
    </lineage>
</organism>
<dbReference type="InterPro" id="IPR049940">
    <property type="entry name" value="GluQ/Sye"/>
</dbReference>
<proteinExistence type="inferred from homology"/>
<sequence length="459" mass="50746">MDLAHVLAIGIDIAGGKPAAAGSAGKSKPSGAAKSGRPVVTRFAPSPTGYLHIGGARTALFCYLYAKHHGGQFKLRIEDTDAERNDESAVTAIIQGLTWLGVKHDGEVVRQSKRIDRHKEVAKQLLDAGMAYKCYASKEELDALRAQAEKDKVPFRYPGIYRNVPKDFVPPAGIEPVVRIKTPDDDGVTKWDDGVMGTIEIPNKDIDDFIILRADGTPTYLLAVVVDDHDMEISTVMRGSDHIPNTPRQMAIYNNMGWDLPEFAHFPLIHGPDGKKMSKRHGATGAEQYEALGYLPEAMRNYLARLSWAHGNDEIFTTEQAIEWFSFSGCSKGAPCFDFDKLANLNQHYIKECDVDRLTDIALKLFPDLKPFEAKLRIPRIADLLKVRAKTVVEYREAAEFIVGKRPIPVIPAAAKNIATDAQKGTCKESWPSSCRNTMASGAQRDWSLSSRSSPRRRA</sequence>
<gene>
    <name evidence="12" type="ORF">PCOR1329_LOCUS40894</name>
</gene>
<evidence type="ECO:0000256" key="5">
    <source>
        <dbReference type="ARBA" id="ARBA00022840"/>
    </source>
</evidence>
<keyword evidence="5 9" id="KW-0067">ATP-binding</keyword>
<dbReference type="InterPro" id="IPR014729">
    <property type="entry name" value="Rossmann-like_a/b/a_fold"/>
</dbReference>
<feature type="region of interest" description="Disordered" evidence="10">
    <location>
        <begin position="426"/>
        <end position="459"/>
    </location>
</feature>
<comment type="caution">
    <text evidence="12">The sequence shown here is derived from an EMBL/GenBank/DDBJ whole genome shotgun (WGS) entry which is preliminary data.</text>
</comment>
<dbReference type="NCBIfam" id="TIGR00464">
    <property type="entry name" value="gltX_bact"/>
    <property type="match status" value="1"/>
</dbReference>
<evidence type="ECO:0000256" key="3">
    <source>
        <dbReference type="ARBA" id="ARBA00022598"/>
    </source>
</evidence>